<feature type="binding site" evidence="9">
    <location>
        <begin position="330"/>
        <end position="332"/>
    </location>
    <ligand>
        <name>GTP</name>
        <dbReference type="ChEBI" id="CHEBI:37565"/>
    </ligand>
</feature>
<dbReference type="InterPro" id="IPR027417">
    <property type="entry name" value="P-loop_NTPase"/>
</dbReference>
<keyword evidence="7 9" id="KW-0460">Magnesium</keyword>
<comment type="function">
    <text evidence="9">Plays an important role in the de novo pathway of purine nucleotide biosynthesis. Catalyzes the first committed step in the biosynthesis of AMP from IMP.</text>
</comment>
<dbReference type="PANTHER" id="PTHR11846">
    <property type="entry name" value="ADENYLOSUCCINATE SYNTHETASE"/>
    <property type="match status" value="1"/>
</dbReference>
<dbReference type="EMBL" id="CP002198">
    <property type="protein sequence ID" value="ADN13163.1"/>
    <property type="molecule type" value="Genomic_DNA"/>
</dbReference>
<dbReference type="NCBIfam" id="NF002223">
    <property type="entry name" value="PRK01117.1"/>
    <property type="match status" value="1"/>
</dbReference>
<evidence type="ECO:0000256" key="2">
    <source>
        <dbReference type="ARBA" id="ARBA00022490"/>
    </source>
</evidence>
<feature type="binding site" description="in other chain" evidence="9">
    <location>
        <position position="128"/>
    </location>
    <ligand>
        <name>IMP</name>
        <dbReference type="ChEBI" id="CHEBI:58053"/>
        <note>ligand shared between dimeric partners</note>
    </ligand>
</feature>
<dbReference type="GO" id="GO:0044208">
    <property type="term" value="P:'de novo' AMP biosynthetic process"/>
    <property type="evidence" value="ECO:0007669"/>
    <property type="project" value="UniProtKB-UniRule"/>
</dbReference>
<dbReference type="SMART" id="SM00788">
    <property type="entry name" value="Adenylsucc_synt"/>
    <property type="match status" value="1"/>
</dbReference>
<dbReference type="InterPro" id="IPR001114">
    <property type="entry name" value="Adenylosuccinate_synthetase"/>
</dbReference>
<feature type="active site" evidence="10">
    <location>
        <position position="139"/>
    </location>
</feature>
<evidence type="ECO:0000256" key="1">
    <source>
        <dbReference type="ARBA" id="ARBA00011738"/>
    </source>
</evidence>
<evidence type="ECO:0000256" key="8">
    <source>
        <dbReference type="ARBA" id="ARBA00023134"/>
    </source>
</evidence>
<name>E0UFQ2_GLOV7</name>
<evidence type="ECO:0000256" key="10">
    <source>
        <dbReference type="PROSITE-ProRule" id="PRU10134"/>
    </source>
</evidence>
<dbReference type="FunFam" id="3.90.170.10:FF:000001">
    <property type="entry name" value="Adenylosuccinate synthetase"/>
    <property type="match status" value="1"/>
</dbReference>
<feature type="binding site" description="in other chain" evidence="9">
    <location>
        <begin position="38"/>
        <end position="41"/>
    </location>
    <ligand>
        <name>IMP</name>
        <dbReference type="ChEBI" id="CHEBI:58053"/>
        <note>ligand shared between dimeric partners</note>
    </ligand>
</feature>
<keyword evidence="6 9" id="KW-0658">Purine biosynthesis</keyword>
<evidence type="ECO:0000313" key="12">
    <source>
        <dbReference type="EMBL" id="ADN13163.1"/>
    </source>
</evidence>
<comment type="similarity">
    <text evidence="9 11">Belongs to the adenylosuccinate synthetase family.</text>
</comment>
<dbReference type="InterPro" id="IPR042111">
    <property type="entry name" value="Adenylosuccinate_synth_dom3"/>
</dbReference>
<evidence type="ECO:0000256" key="3">
    <source>
        <dbReference type="ARBA" id="ARBA00022598"/>
    </source>
</evidence>
<dbReference type="GO" id="GO:0005525">
    <property type="term" value="F:GTP binding"/>
    <property type="evidence" value="ECO:0007669"/>
    <property type="project" value="UniProtKB-UniRule"/>
</dbReference>
<feature type="binding site" evidence="9">
    <location>
        <begin position="40"/>
        <end position="42"/>
    </location>
    <ligand>
        <name>GTP</name>
        <dbReference type="ChEBI" id="CHEBI:37565"/>
    </ligand>
</feature>
<dbReference type="GO" id="GO:0046040">
    <property type="term" value="P:IMP metabolic process"/>
    <property type="evidence" value="ECO:0007669"/>
    <property type="project" value="TreeGrafter"/>
</dbReference>
<organism evidence="12 13">
    <name type="scientific">Gloeothece verrucosa (strain PCC 7822)</name>
    <name type="common">Cyanothece sp. (strain PCC 7822)</name>
    <dbReference type="NCBI Taxonomy" id="497965"/>
    <lineage>
        <taxon>Bacteria</taxon>
        <taxon>Bacillati</taxon>
        <taxon>Cyanobacteriota</taxon>
        <taxon>Cyanophyceae</taxon>
        <taxon>Oscillatoriophycideae</taxon>
        <taxon>Chroococcales</taxon>
        <taxon>Aphanothecaceae</taxon>
        <taxon>Gloeothece</taxon>
        <taxon>Gloeothece verrucosa</taxon>
    </lineage>
</organism>
<dbReference type="KEGG" id="cyj:Cyan7822_1156"/>
<feature type="binding site" evidence="9">
    <location>
        <position position="304"/>
    </location>
    <ligand>
        <name>GTP</name>
        <dbReference type="ChEBI" id="CHEBI:37565"/>
    </ligand>
</feature>
<comment type="pathway">
    <text evidence="9 11">Purine metabolism; AMP biosynthesis via de novo pathway; AMP from IMP: step 1/2.</text>
</comment>
<proteinExistence type="inferred from homology"/>
<comment type="cofactor">
    <cofactor evidence="9">
        <name>Mg(2+)</name>
        <dbReference type="ChEBI" id="CHEBI:18420"/>
    </cofactor>
    <text evidence="9">Binds 1 Mg(2+) ion per subunit.</text>
</comment>
<keyword evidence="5 9" id="KW-0547">Nucleotide-binding</keyword>
<dbReference type="PROSITE" id="PS01266">
    <property type="entry name" value="ADENYLOSUCCIN_SYN_1"/>
    <property type="match status" value="1"/>
</dbReference>
<dbReference type="Gene3D" id="3.40.440.10">
    <property type="entry name" value="Adenylosuccinate Synthetase, subunit A, domain 1"/>
    <property type="match status" value="1"/>
</dbReference>
<dbReference type="GO" id="GO:0004019">
    <property type="term" value="F:adenylosuccinate synthase activity"/>
    <property type="evidence" value="ECO:0007669"/>
    <property type="project" value="UniProtKB-UniRule"/>
</dbReference>
<dbReference type="InterPro" id="IPR033128">
    <property type="entry name" value="Adenylosuccin_syn_Lys_AS"/>
</dbReference>
<dbReference type="NCBIfam" id="TIGR00184">
    <property type="entry name" value="purA"/>
    <property type="match status" value="1"/>
</dbReference>
<keyword evidence="4 9" id="KW-0479">Metal-binding</keyword>
<feature type="active site" description="Proton acceptor" evidence="9">
    <location>
        <position position="13"/>
    </location>
</feature>
<dbReference type="HAMAP" id="MF_00011">
    <property type="entry name" value="Adenylosucc_synth"/>
    <property type="match status" value="1"/>
</dbReference>
<keyword evidence="8 9" id="KW-0342">GTP-binding</keyword>
<dbReference type="CDD" id="cd03108">
    <property type="entry name" value="AdSS"/>
    <property type="match status" value="1"/>
</dbReference>
<evidence type="ECO:0000256" key="9">
    <source>
        <dbReference type="HAMAP-Rule" id="MF_00011"/>
    </source>
</evidence>
<feature type="binding site" description="in other chain" evidence="9">
    <location>
        <position position="223"/>
    </location>
    <ligand>
        <name>IMP</name>
        <dbReference type="ChEBI" id="CHEBI:58053"/>
        <note>ligand shared between dimeric partners</note>
    </ligand>
</feature>
<keyword evidence="13" id="KW-1185">Reference proteome</keyword>
<dbReference type="PANTHER" id="PTHR11846:SF0">
    <property type="entry name" value="ADENYLOSUCCINATE SYNTHETASE"/>
    <property type="match status" value="1"/>
</dbReference>
<dbReference type="AlphaFoldDB" id="E0UFQ2"/>
<feature type="binding site" evidence="9">
    <location>
        <position position="13"/>
    </location>
    <ligand>
        <name>Mg(2+)</name>
        <dbReference type="ChEBI" id="CHEBI:18420"/>
    </ligand>
</feature>
<comment type="subcellular location">
    <subcellularLocation>
        <location evidence="9">Cytoplasm</location>
    </subcellularLocation>
</comment>
<feature type="binding site" description="in other chain" evidence="9">
    <location>
        <begin position="13"/>
        <end position="16"/>
    </location>
    <ligand>
        <name>IMP</name>
        <dbReference type="ChEBI" id="CHEBI:58053"/>
        <note>ligand shared between dimeric partners</note>
    </ligand>
</feature>
<dbReference type="InterPro" id="IPR042109">
    <property type="entry name" value="Adenylosuccinate_synth_dom1"/>
</dbReference>
<dbReference type="HOGENOM" id="CLU_029848_0_0_3"/>
<dbReference type="Gene3D" id="3.90.170.10">
    <property type="entry name" value="Adenylosuccinate Synthetase, subunit A, domain 3"/>
    <property type="match status" value="1"/>
</dbReference>
<feature type="binding site" evidence="9">
    <location>
        <begin position="298"/>
        <end position="304"/>
    </location>
    <ligand>
        <name>substrate</name>
    </ligand>
</feature>
<dbReference type="Proteomes" id="UP000008206">
    <property type="component" value="Chromosome"/>
</dbReference>
<comment type="catalytic activity">
    <reaction evidence="9 11">
        <text>IMP + L-aspartate + GTP = N(6)-(1,2-dicarboxyethyl)-AMP + GDP + phosphate + 2 H(+)</text>
        <dbReference type="Rhea" id="RHEA:15753"/>
        <dbReference type="ChEBI" id="CHEBI:15378"/>
        <dbReference type="ChEBI" id="CHEBI:29991"/>
        <dbReference type="ChEBI" id="CHEBI:37565"/>
        <dbReference type="ChEBI" id="CHEBI:43474"/>
        <dbReference type="ChEBI" id="CHEBI:57567"/>
        <dbReference type="ChEBI" id="CHEBI:58053"/>
        <dbReference type="ChEBI" id="CHEBI:58189"/>
        <dbReference type="EC" id="6.3.4.4"/>
    </reaction>
</comment>
<evidence type="ECO:0000313" key="13">
    <source>
        <dbReference type="Proteomes" id="UP000008206"/>
    </source>
</evidence>
<dbReference type="STRING" id="497965.Cyan7822_1156"/>
<dbReference type="eggNOG" id="COG0104">
    <property type="taxonomic scope" value="Bacteria"/>
</dbReference>
<dbReference type="Pfam" id="PF00709">
    <property type="entry name" value="Adenylsucc_synt"/>
    <property type="match status" value="1"/>
</dbReference>
<evidence type="ECO:0000256" key="4">
    <source>
        <dbReference type="ARBA" id="ARBA00022723"/>
    </source>
</evidence>
<feature type="active site" description="Proton donor" evidence="9">
    <location>
        <position position="41"/>
    </location>
</feature>
<dbReference type="RefSeq" id="WP_013321270.1">
    <property type="nucleotide sequence ID" value="NC_014501.1"/>
</dbReference>
<dbReference type="InterPro" id="IPR018220">
    <property type="entry name" value="Adenylosuccin_syn_GTP-bd"/>
</dbReference>
<sequence length="449" mass="49100">MANVIVIGAQWGDEGKGKITDLLSRSADVVVRSQGGANAGHTVVVQGQVFKLHLIPSGILYPETECIIGSGTVIDPAVLLEEIEQLHALNVSTNNLFISQTAHVTMPYHRVIDIAFEERRGKYKLGTTGRGIGPTYADKSERTGIRVVDLMNANDLREKLEWTINYKNAVLEKLYNLSPLDPNQVIDEYLGYAEQLRSYVIDSSLKIYEAIQQKKNILFEGAQGTLLDLEHGTYPYVTSSNPIAGGACVGAGIGPTVIDRVIGVAKAYTTRVGEGPFPTELMGEMGEILCDRGAEFGTTTGRRRRCGWFDAVIGRYAVRINGIDCLAITKLDVLDELDEIQVCVAYELDGQTCDHFPTDANQFARCKPIYRSLPGWKQSTVNCRSLEDLPKAALDYLKFLAEVMEVSIAIVSLGASRDQTIIVEDPIHGPKRALLDANGVPVSKVENKG</sequence>
<feature type="binding site" evidence="9">
    <location>
        <begin position="12"/>
        <end position="18"/>
    </location>
    <ligand>
        <name>GTP</name>
        <dbReference type="ChEBI" id="CHEBI:37565"/>
    </ligand>
</feature>
<evidence type="ECO:0000256" key="6">
    <source>
        <dbReference type="ARBA" id="ARBA00022755"/>
    </source>
</evidence>
<keyword evidence="3 9" id="KW-0436">Ligase</keyword>
<feature type="binding site" description="in other chain" evidence="9">
    <location>
        <position position="302"/>
    </location>
    <ligand>
        <name>IMP</name>
        <dbReference type="ChEBI" id="CHEBI:58053"/>
        <note>ligand shared between dimeric partners</note>
    </ligand>
</feature>
<dbReference type="EC" id="6.3.4.4" evidence="9 11"/>
<protein>
    <recommendedName>
        <fullName evidence="9 11">Adenylosuccinate synthetase</fullName>
        <shortName evidence="9">AMPSase</shortName>
        <shortName evidence="9">AdSS</shortName>
        <ecNumber evidence="9 11">6.3.4.4</ecNumber>
    </recommendedName>
    <alternativeName>
        <fullName evidence="9">IMP--aspartate ligase</fullName>
    </alternativeName>
</protein>
<dbReference type="SUPFAM" id="SSF52540">
    <property type="entry name" value="P-loop containing nucleoside triphosphate hydrolases"/>
    <property type="match status" value="1"/>
</dbReference>
<dbReference type="GO" id="GO:0000287">
    <property type="term" value="F:magnesium ion binding"/>
    <property type="evidence" value="ECO:0007669"/>
    <property type="project" value="UniProtKB-UniRule"/>
</dbReference>
<reference evidence="13" key="1">
    <citation type="journal article" date="2011" name="MBio">
        <title>Novel metabolic attributes of the genus Cyanothece, comprising a group of unicellular nitrogen-fixing Cyanobacteria.</title>
        <authorList>
            <person name="Bandyopadhyay A."/>
            <person name="Elvitigala T."/>
            <person name="Welsh E."/>
            <person name="Stockel J."/>
            <person name="Liberton M."/>
            <person name="Min H."/>
            <person name="Sherman L.A."/>
            <person name="Pakrasi H.B."/>
        </authorList>
    </citation>
    <scope>NUCLEOTIDE SEQUENCE [LARGE SCALE GENOMIC DNA]</scope>
    <source>
        <strain evidence="13">PCC 7822</strain>
    </source>
</reference>
<dbReference type="FunFam" id="1.10.300.10:FF:000001">
    <property type="entry name" value="Adenylosuccinate synthetase"/>
    <property type="match status" value="1"/>
</dbReference>
<feature type="binding site" evidence="9">
    <location>
        <position position="142"/>
    </location>
    <ligand>
        <name>IMP</name>
        <dbReference type="ChEBI" id="CHEBI:58053"/>
        <note>ligand shared between dimeric partners</note>
    </ligand>
</feature>
<accession>E0UFQ2</accession>
<gene>
    <name evidence="9" type="primary">purA</name>
    <name evidence="12" type="ordered locus">Cyan7822_1156</name>
</gene>
<feature type="binding site" evidence="9">
    <location>
        <position position="40"/>
    </location>
    <ligand>
        <name>Mg(2+)</name>
        <dbReference type="ChEBI" id="CHEBI:18420"/>
    </ligand>
</feature>
<evidence type="ECO:0000256" key="7">
    <source>
        <dbReference type="ARBA" id="ARBA00022842"/>
    </source>
</evidence>
<feature type="binding site" evidence="9">
    <location>
        <begin position="412"/>
        <end position="414"/>
    </location>
    <ligand>
        <name>GTP</name>
        <dbReference type="ChEBI" id="CHEBI:37565"/>
    </ligand>
</feature>
<evidence type="ECO:0000256" key="5">
    <source>
        <dbReference type="ARBA" id="ARBA00022741"/>
    </source>
</evidence>
<feature type="binding site" description="in other chain" evidence="9">
    <location>
        <position position="238"/>
    </location>
    <ligand>
        <name>IMP</name>
        <dbReference type="ChEBI" id="CHEBI:58053"/>
        <note>ligand shared between dimeric partners</note>
    </ligand>
</feature>
<dbReference type="OrthoDB" id="9807553at2"/>
<dbReference type="GO" id="GO:0005737">
    <property type="term" value="C:cytoplasm"/>
    <property type="evidence" value="ECO:0007669"/>
    <property type="project" value="UniProtKB-SubCell"/>
</dbReference>
<dbReference type="InterPro" id="IPR042110">
    <property type="entry name" value="Adenylosuccinate_synth_dom2"/>
</dbReference>
<dbReference type="Gene3D" id="1.10.300.10">
    <property type="entry name" value="Adenylosuccinate Synthetase, subunit A, domain 2"/>
    <property type="match status" value="1"/>
</dbReference>
<dbReference type="PROSITE" id="PS00513">
    <property type="entry name" value="ADENYLOSUCCIN_SYN_2"/>
    <property type="match status" value="1"/>
</dbReference>
<comment type="subunit">
    <text evidence="1 9">Homodimer.</text>
</comment>
<evidence type="ECO:0000256" key="11">
    <source>
        <dbReference type="RuleBase" id="RU000520"/>
    </source>
</evidence>
<dbReference type="UniPathway" id="UPA00075">
    <property type="reaction ID" value="UER00335"/>
</dbReference>
<keyword evidence="2 9" id="KW-0963">Cytoplasm</keyword>